<dbReference type="PANTHER" id="PTHR34218">
    <property type="entry name" value="PEPTIDASE S45 PENICILLIN AMIDASE"/>
    <property type="match status" value="1"/>
</dbReference>
<dbReference type="InterPro" id="IPR002692">
    <property type="entry name" value="S45"/>
</dbReference>
<feature type="signal peptide" evidence="5">
    <location>
        <begin position="1"/>
        <end position="20"/>
    </location>
</feature>
<keyword evidence="4" id="KW-0865">Zymogen</keyword>
<sequence>MNYRFLLLAFLILASCQSGFQHSGWDTSQVEIVRDEFGVPHIFGTKDADVAYGLAWAHAEDDFETIQKTLLAGKRMTGKVFGEDGAAIDFFGHLLETQELAEAKYEESYSDDFKAVLEGYAAGMNDFALAHPGEIILTEAFPVTTKEITAAYILSLAQMSGADRAIKQIVDGTVDLATIDQNPKGSNAIAVHSSRTDSGENFLAINSHQPLEGPVAWYEAHLHSEEGWNILGGLFPGGTMIFHGVNENLGWAHTVNFPDLLDIFQLEMNPVNDSQYRVDGEWLELEERTVWLKVKLWDLIVIPIPKKVWKSIYGPTLVTDQGVFSVRMGVLDRIGAPEQWWRMNKASNYSEFHEAMSVMQLTSFNTVYADKNDTIFYVSNALLPVRNTEIDYTETSAGNSREALWDSYHSFSDLPQQINPSSGYLFNTNHSPFLASAYPDNLNLDDYPANMNYLRRDNNRSTRFRELMNDSTILSYQDFKRIKYDGQLPEKLAFRTNMEALFNLDEKDHPEISQQILAIKNWDKKSGIESEGAAVFAFQYYYWWEKFEQAGRSWETTLSEEEAAEGLRAAKVHFEKFFGKEIVTLGEYQKLVRGEKALPLWGIDDVITAMRSVPLKDGTRKGVQGESYIMMVRFGEGLPKIETVNVFGASNRPESSHYDDQMELYLKQDLKPMSLDKSEVYSNAQRIYHPGK</sequence>
<evidence type="ECO:0000256" key="5">
    <source>
        <dbReference type="SAM" id="SignalP"/>
    </source>
</evidence>
<dbReference type="RefSeq" id="WP_377902381.1">
    <property type="nucleotide sequence ID" value="NZ_JBHRZS010000002.1"/>
</dbReference>
<dbReference type="InterPro" id="IPR023343">
    <property type="entry name" value="Penicillin_amidase_dom1"/>
</dbReference>
<dbReference type="InterPro" id="IPR029055">
    <property type="entry name" value="Ntn_hydrolases_N"/>
</dbReference>
<dbReference type="SUPFAM" id="SSF56235">
    <property type="entry name" value="N-terminal nucleophile aminohydrolases (Ntn hydrolases)"/>
    <property type="match status" value="1"/>
</dbReference>
<reference evidence="7" key="1">
    <citation type="journal article" date="2019" name="Int. J. Syst. Evol. Microbiol.">
        <title>The Global Catalogue of Microorganisms (GCM) 10K type strain sequencing project: providing services to taxonomists for standard genome sequencing and annotation.</title>
        <authorList>
            <consortium name="The Broad Institute Genomics Platform"/>
            <consortium name="The Broad Institute Genome Sequencing Center for Infectious Disease"/>
            <person name="Wu L."/>
            <person name="Ma J."/>
        </authorList>
    </citation>
    <scope>NUCLEOTIDE SEQUENCE [LARGE SCALE GENOMIC DNA]</scope>
    <source>
        <strain evidence="7">CCUG 60523</strain>
    </source>
</reference>
<proteinExistence type="inferred from homology"/>
<evidence type="ECO:0000313" key="7">
    <source>
        <dbReference type="Proteomes" id="UP001595805"/>
    </source>
</evidence>
<evidence type="ECO:0000256" key="4">
    <source>
        <dbReference type="ARBA" id="ARBA00023145"/>
    </source>
</evidence>
<gene>
    <name evidence="6" type="ORF">ACFOSV_00770</name>
</gene>
<dbReference type="Pfam" id="PF01804">
    <property type="entry name" value="Penicil_amidase"/>
    <property type="match status" value="1"/>
</dbReference>
<evidence type="ECO:0000256" key="3">
    <source>
        <dbReference type="ARBA" id="ARBA00022801"/>
    </source>
</evidence>
<dbReference type="Gene3D" id="1.10.439.10">
    <property type="entry name" value="Penicillin Amidohydrolase, domain 1"/>
    <property type="match status" value="1"/>
</dbReference>
<evidence type="ECO:0000256" key="1">
    <source>
        <dbReference type="ARBA" id="ARBA00006586"/>
    </source>
</evidence>
<dbReference type="InterPro" id="IPR043146">
    <property type="entry name" value="Penicillin_amidase_N_B-knob"/>
</dbReference>
<keyword evidence="2 5" id="KW-0732">Signal</keyword>
<keyword evidence="7" id="KW-1185">Reference proteome</keyword>
<dbReference type="Gene3D" id="2.30.120.10">
    <property type="match status" value="1"/>
</dbReference>
<dbReference type="Gene3D" id="3.60.20.10">
    <property type="entry name" value="Glutamine Phosphoribosylpyrophosphate, subunit 1, domain 1"/>
    <property type="match status" value="1"/>
</dbReference>
<dbReference type="PANTHER" id="PTHR34218:SF3">
    <property type="entry name" value="ACYL-HOMOSERINE LACTONE ACYLASE PVDQ"/>
    <property type="match status" value="1"/>
</dbReference>
<dbReference type="PIRSF" id="PIRSF001227">
    <property type="entry name" value="Pen_acylase"/>
    <property type="match status" value="1"/>
</dbReference>
<dbReference type="EMBL" id="JBHRZS010000002">
    <property type="protein sequence ID" value="MFC3878685.1"/>
    <property type="molecule type" value="Genomic_DNA"/>
</dbReference>
<comment type="caution">
    <text evidence="6">The sequence shown here is derived from an EMBL/GenBank/DDBJ whole genome shotgun (WGS) entry which is preliminary data.</text>
</comment>
<name>A0ABV8AP27_9BACT</name>
<dbReference type="Gene3D" id="1.10.1400.10">
    <property type="match status" value="1"/>
</dbReference>
<keyword evidence="3" id="KW-0378">Hydrolase</keyword>
<comment type="similarity">
    <text evidence="1">Belongs to the peptidase S45 family.</text>
</comment>
<dbReference type="InterPro" id="IPR043147">
    <property type="entry name" value="Penicillin_amidase_A-knob"/>
</dbReference>
<evidence type="ECO:0000313" key="6">
    <source>
        <dbReference type="EMBL" id="MFC3878685.1"/>
    </source>
</evidence>
<dbReference type="PROSITE" id="PS51257">
    <property type="entry name" value="PROKAR_LIPOPROTEIN"/>
    <property type="match status" value="1"/>
</dbReference>
<dbReference type="InterPro" id="IPR014395">
    <property type="entry name" value="Pen/GL7ACA/AHL_acylase"/>
</dbReference>
<organism evidence="6 7">
    <name type="scientific">Algoriphagus namhaensis</name>
    <dbReference type="NCBI Taxonomy" id="915353"/>
    <lineage>
        <taxon>Bacteria</taxon>
        <taxon>Pseudomonadati</taxon>
        <taxon>Bacteroidota</taxon>
        <taxon>Cytophagia</taxon>
        <taxon>Cytophagales</taxon>
        <taxon>Cyclobacteriaceae</taxon>
        <taxon>Algoriphagus</taxon>
    </lineage>
</organism>
<accession>A0ABV8AP27</accession>
<protein>
    <submittedName>
        <fullName evidence="6">Penicillin acylase family protein</fullName>
    </submittedName>
</protein>
<feature type="chain" id="PRO_5045966519" evidence="5">
    <location>
        <begin position="21"/>
        <end position="692"/>
    </location>
</feature>
<evidence type="ECO:0000256" key="2">
    <source>
        <dbReference type="ARBA" id="ARBA00022729"/>
    </source>
</evidence>
<dbReference type="Proteomes" id="UP001595805">
    <property type="component" value="Unassembled WGS sequence"/>
</dbReference>